<evidence type="ECO:0000313" key="8">
    <source>
        <dbReference type="Proteomes" id="UP000267469"/>
    </source>
</evidence>
<keyword evidence="8" id="KW-1185">Reference proteome</keyword>
<dbReference type="Gene3D" id="1.10.10.10">
    <property type="entry name" value="Winged helix-like DNA-binding domain superfamily/Winged helix DNA-binding domain"/>
    <property type="match status" value="1"/>
</dbReference>
<dbReference type="Pfam" id="PF04542">
    <property type="entry name" value="Sigma70_r2"/>
    <property type="match status" value="1"/>
</dbReference>
<evidence type="ECO:0000256" key="2">
    <source>
        <dbReference type="ARBA" id="ARBA00023015"/>
    </source>
</evidence>
<evidence type="ECO:0000256" key="4">
    <source>
        <dbReference type="ARBA" id="ARBA00023163"/>
    </source>
</evidence>
<dbReference type="PANTHER" id="PTHR43133">
    <property type="entry name" value="RNA POLYMERASE ECF-TYPE SIGMA FACTO"/>
    <property type="match status" value="1"/>
</dbReference>
<comment type="caution">
    <text evidence="7">The sequence shown here is derived from an EMBL/GenBank/DDBJ whole genome shotgun (WGS) entry which is preliminary data.</text>
</comment>
<dbReference type="InterPro" id="IPR036388">
    <property type="entry name" value="WH-like_DNA-bd_sf"/>
</dbReference>
<dbReference type="RefSeq" id="WP_123215048.1">
    <property type="nucleotide sequence ID" value="NZ_RJTM01000029.1"/>
</dbReference>
<dbReference type="Pfam" id="PF08281">
    <property type="entry name" value="Sigma70_r4_2"/>
    <property type="match status" value="1"/>
</dbReference>
<keyword evidence="4" id="KW-0804">Transcription</keyword>
<dbReference type="InterPro" id="IPR007627">
    <property type="entry name" value="RNA_pol_sigma70_r2"/>
</dbReference>
<evidence type="ECO:0000256" key="3">
    <source>
        <dbReference type="ARBA" id="ARBA00023082"/>
    </source>
</evidence>
<reference evidence="7 8" key="1">
    <citation type="submission" date="2018-10" db="EMBL/GenBank/DDBJ databases">
        <title>Sinomicrobium pectinilyticum sp. nov., a pectinase-producing bacterium isolated from alkaline and saline soil, and emended description of the genus Sinomicrobium.</title>
        <authorList>
            <person name="Cheng B."/>
            <person name="Li C."/>
            <person name="Lai Q."/>
            <person name="Du M."/>
            <person name="Shao Z."/>
            <person name="Xu P."/>
            <person name="Yang C."/>
        </authorList>
    </citation>
    <scope>NUCLEOTIDE SEQUENCE [LARGE SCALE GENOMIC DNA]</scope>
    <source>
        <strain evidence="7 8">5DNS001</strain>
    </source>
</reference>
<gene>
    <name evidence="7" type="ORF">ED312_05700</name>
</gene>
<accession>A0A3N0ERZ7</accession>
<dbReference type="GO" id="GO:0016987">
    <property type="term" value="F:sigma factor activity"/>
    <property type="evidence" value="ECO:0007669"/>
    <property type="project" value="UniProtKB-KW"/>
</dbReference>
<feature type="domain" description="RNA polymerase sigma factor 70 region 4 type 2" evidence="6">
    <location>
        <begin position="120"/>
        <end position="170"/>
    </location>
</feature>
<dbReference type="InterPro" id="IPR014284">
    <property type="entry name" value="RNA_pol_sigma-70_dom"/>
</dbReference>
<dbReference type="InterPro" id="IPR013325">
    <property type="entry name" value="RNA_pol_sigma_r2"/>
</dbReference>
<dbReference type="AlphaFoldDB" id="A0A3N0ERZ7"/>
<dbReference type="InterPro" id="IPR039425">
    <property type="entry name" value="RNA_pol_sigma-70-like"/>
</dbReference>
<dbReference type="SUPFAM" id="SSF88659">
    <property type="entry name" value="Sigma3 and sigma4 domains of RNA polymerase sigma factors"/>
    <property type="match status" value="1"/>
</dbReference>
<proteinExistence type="inferred from homology"/>
<dbReference type="SUPFAM" id="SSF88946">
    <property type="entry name" value="Sigma2 domain of RNA polymerase sigma factors"/>
    <property type="match status" value="1"/>
</dbReference>
<dbReference type="PANTHER" id="PTHR43133:SF46">
    <property type="entry name" value="RNA POLYMERASE SIGMA-70 FACTOR ECF SUBFAMILY"/>
    <property type="match status" value="1"/>
</dbReference>
<dbReference type="NCBIfam" id="TIGR02937">
    <property type="entry name" value="sigma70-ECF"/>
    <property type="match status" value="1"/>
</dbReference>
<feature type="domain" description="RNA polymerase sigma-70 region 2" evidence="5">
    <location>
        <begin position="17"/>
        <end position="81"/>
    </location>
</feature>
<evidence type="ECO:0000313" key="7">
    <source>
        <dbReference type="EMBL" id="RNL90670.1"/>
    </source>
</evidence>
<name>A0A3N0ERZ7_SINP1</name>
<protein>
    <submittedName>
        <fullName evidence="7">Sigma-70 family RNA polymerase sigma factor</fullName>
    </submittedName>
</protein>
<dbReference type="InterPro" id="IPR013324">
    <property type="entry name" value="RNA_pol_sigma_r3/r4-like"/>
</dbReference>
<dbReference type="GO" id="GO:0006352">
    <property type="term" value="P:DNA-templated transcription initiation"/>
    <property type="evidence" value="ECO:0007669"/>
    <property type="project" value="InterPro"/>
</dbReference>
<dbReference type="Proteomes" id="UP000267469">
    <property type="component" value="Unassembled WGS sequence"/>
</dbReference>
<organism evidence="7 8">
    <name type="scientific">Sinomicrobium pectinilyticum</name>
    <dbReference type="NCBI Taxonomy" id="1084421"/>
    <lineage>
        <taxon>Bacteria</taxon>
        <taxon>Pseudomonadati</taxon>
        <taxon>Bacteroidota</taxon>
        <taxon>Flavobacteriia</taxon>
        <taxon>Flavobacteriales</taxon>
        <taxon>Flavobacteriaceae</taxon>
        <taxon>Sinomicrobium</taxon>
    </lineage>
</organism>
<keyword evidence="3" id="KW-0731">Sigma factor</keyword>
<keyword evidence="2" id="KW-0805">Transcription regulation</keyword>
<dbReference type="InterPro" id="IPR013249">
    <property type="entry name" value="RNA_pol_sigma70_r4_t2"/>
</dbReference>
<dbReference type="GO" id="GO:0003677">
    <property type="term" value="F:DNA binding"/>
    <property type="evidence" value="ECO:0007669"/>
    <property type="project" value="InterPro"/>
</dbReference>
<dbReference type="EMBL" id="RJTM01000029">
    <property type="protein sequence ID" value="RNL90670.1"/>
    <property type="molecule type" value="Genomic_DNA"/>
</dbReference>
<sequence length="183" mass="21509">MSTGSSKEIQQREFREFYDRFHTKLVRYADSYLLDIAASEDVVQEVFVFLWENAGELDVKLSLKSYIYTAVKNRCLNYLKSVDITDNLGFADFYFTVASHYNPEDVVEDENEKPEMLPAILKITETFPPQMQQIFRLWLCEGCKKTEIAEKLNLHANTVYTQLKRARQKICQEFARKSQHKNL</sequence>
<comment type="similarity">
    <text evidence="1">Belongs to the sigma-70 factor family. ECF subfamily.</text>
</comment>
<dbReference type="Gene3D" id="1.10.1740.10">
    <property type="match status" value="1"/>
</dbReference>
<dbReference type="OrthoDB" id="9772248at2"/>
<evidence type="ECO:0000259" key="6">
    <source>
        <dbReference type="Pfam" id="PF08281"/>
    </source>
</evidence>
<evidence type="ECO:0000256" key="1">
    <source>
        <dbReference type="ARBA" id="ARBA00010641"/>
    </source>
</evidence>
<evidence type="ECO:0000259" key="5">
    <source>
        <dbReference type="Pfam" id="PF04542"/>
    </source>
</evidence>